<sequence length="112" mass="12437">MVSLSEVNPPYFSKELGGAGIVFGGLTERGDLDEQLLLEVIREAGSLPITFHRAIDDVEDPIKILKKLVKFTPVKRVLTSGGKSTALEGIKILHEMMKIENLYHGPMIMQFK</sequence>
<accession>A0ABV6KBW4</accession>
<dbReference type="SUPFAM" id="SSF110395">
    <property type="entry name" value="CutC-like"/>
    <property type="match status" value="1"/>
</dbReference>
<reference evidence="3 4" key="1">
    <citation type="submission" date="2024-09" db="EMBL/GenBank/DDBJ databases">
        <authorList>
            <person name="Sun Q."/>
            <person name="Mori K."/>
        </authorList>
    </citation>
    <scope>NUCLEOTIDE SEQUENCE [LARGE SCALE GENOMIC DNA]</scope>
    <source>
        <strain evidence="3 4">NCAIM B.02610</strain>
    </source>
</reference>
<evidence type="ECO:0000256" key="1">
    <source>
        <dbReference type="ARBA" id="ARBA00007768"/>
    </source>
</evidence>
<protein>
    <recommendedName>
        <fullName evidence="2">Copper homeostasis protein cutC homolog</fullName>
    </recommendedName>
</protein>
<dbReference type="RefSeq" id="WP_335960332.1">
    <property type="nucleotide sequence ID" value="NZ_JAXBLX010000009.1"/>
</dbReference>
<name>A0ABV6KBW4_9BACI</name>
<dbReference type="Gene3D" id="3.20.20.380">
    <property type="entry name" value="Copper homeostasis (CutC) domain"/>
    <property type="match status" value="1"/>
</dbReference>
<dbReference type="InterPro" id="IPR005627">
    <property type="entry name" value="CutC-like"/>
</dbReference>
<evidence type="ECO:0000313" key="4">
    <source>
        <dbReference type="Proteomes" id="UP001589838"/>
    </source>
</evidence>
<dbReference type="Pfam" id="PF03932">
    <property type="entry name" value="CutC"/>
    <property type="match status" value="1"/>
</dbReference>
<proteinExistence type="inferred from homology"/>
<dbReference type="PANTHER" id="PTHR12598">
    <property type="entry name" value="COPPER HOMEOSTASIS PROTEIN CUTC"/>
    <property type="match status" value="1"/>
</dbReference>
<dbReference type="InterPro" id="IPR036822">
    <property type="entry name" value="CutC-like_dom_sf"/>
</dbReference>
<organism evidence="3 4">
    <name type="scientific">Halalkalibacter kiskunsagensis</name>
    <dbReference type="NCBI Taxonomy" id="1548599"/>
    <lineage>
        <taxon>Bacteria</taxon>
        <taxon>Bacillati</taxon>
        <taxon>Bacillota</taxon>
        <taxon>Bacilli</taxon>
        <taxon>Bacillales</taxon>
        <taxon>Bacillaceae</taxon>
        <taxon>Halalkalibacter</taxon>
    </lineage>
</organism>
<keyword evidence="4" id="KW-1185">Reference proteome</keyword>
<comment type="caution">
    <text evidence="3">The sequence shown here is derived from an EMBL/GenBank/DDBJ whole genome shotgun (WGS) entry which is preliminary data.</text>
</comment>
<evidence type="ECO:0000313" key="3">
    <source>
        <dbReference type="EMBL" id="MFC0470447.1"/>
    </source>
</evidence>
<dbReference type="EMBL" id="JBHLUX010000020">
    <property type="protein sequence ID" value="MFC0470447.1"/>
    <property type="molecule type" value="Genomic_DNA"/>
</dbReference>
<dbReference type="Proteomes" id="UP001589838">
    <property type="component" value="Unassembled WGS sequence"/>
</dbReference>
<comment type="similarity">
    <text evidence="1">Belongs to the CutC family.</text>
</comment>
<evidence type="ECO:0000256" key="2">
    <source>
        <dbReference type="ARBA" id="ARBA00019014"/>
    </source>
</evidence>
<gene>
    <name evidence="3" type="ORF">ACFFHM_07905</name>
</gene>
<dbReference type="PANTHER" id="PTHR12598:SF0">
    <property type="entry name" value="COPPER HOMEOSTASIS PROTEIN CUTC HOMOLOG"/>
    <property type="match status" value="1"/>
</dbReference>